<evidence type="ECO:0000256" key="3">
    <source>
        <dbReference type="ARBA" id="ARBA00022448"/>
    </source>
</evidence>
<evidence type="ECO:0000259" key="14">
    <source>
        <dbReference type="PROSITE" id="PS50156"/>
    </source>
</evidence>
<feature type="transmembrane region" description="Helical" evidence="12">
    <location>
        <begin position="698"/>
        <end position="722"/>
    </location>
</feature>
<feature type="transmembrane region" description="Helical" evidence="12">
    <location>
        <begin position="1089"/>
        <end position="1107"/>
    </location>
</feature>
<name>A0A9W4X9F0_9ASCO</name>
<dbReference type="InterPro" id="IPR032190">
    <property type="entry name" value="NPC1_N"/>
</dbReference>
<dbReference type="Gene3D" id="1.20.1640.10">
    <property type="entry name" value="Multidrug efflux transporter AcrB transmembrane domain"/>
    <property type="match status" value="2"/>
</dbReference>
<feature type="transmembrane region" description="Helical" evidence="12">
    <location>
        <begin position="1023"/>
        <end position="1056"/>
    </location>
</feature>
<evidence type="ECO:0000256" key="10">
    <source>
        <dbReference type="ARBA" id="ARBA00023157"/>
    </source>
</evidence>
<accession>A0A9W4X9F0</accession>
<feature type="domain" description="SSD" evidence="14">
    <location>
        <begin position="559"/>
        <end position="722"/>
    </location>
</feature>
<feature type="transmembrane region" description="Helical" evidence="12">
    <location>
        <begin position="624"/>
        <end position="646"/>
    </location>
</feature>
<gene>
    <name evidence="15" type="ORF">CANVERA_P1750</name>
</gene>
<dbReference type="PANTHER" id="PTHR45727">
    <property type="entry name" value="NPC INTRACELLULAR CHOLESTEROL TRANSPORTER 1"/>
    <property type="match status" value="1"/>
</dbReference>
<feature type="transmembrane region" description="Helical" evidence="12">
    <location>
        <begin position="1181"/>
        <end position="1201"/>
    </location>
</feature>
<evidence type="ECO:0000313" key="15">
    <source>
        <dbReference type="EMBL" id="CAI5757233.1"/>
    </source>
</evidence>
<comment type="caution">
    <text evidence="15">The sequence shown here is derived from an EMBL/GenBank/DDBJ whole genome shotgun (WGS) entry which is preliminary data.</text>
</comment>
<dbReference type="Pfam" id="PF16414">
    <property type="entry name" value="NPC1_N"/>
    <property type="match status" value="1"/>
</dbReference>
<evidence type="ECO:0000256" key="5">
    <source>
        <dbReference type="ARBA" id="ARBA00022729"/>
    </source>
</evidence>
<proteinExistence type="inferred from homology"/>
<keyword evidence="6 12" id="KW-1133">Transmembrane helix</keyword>
<evidence type="ECO:0000256" key="11">
    <source>
        <dbReference type="ARBA" id="ARBA00023180"/>
    </source>
</evidence>
<keyword evidence="7" id="KW-0445">Lipid transport</keyword>
<dbReference type="GO" id="GO:0015918">
    <property type="term" value="P:sterol transport"/>
    <property type="evidence" value="ECO:0007669"/>
    <property type="project" value="TreeGrafter"/>
</dbReference>
<dbReference type="OrthoDB" id="6510177at2759"/>
<keyword evidence="4 12" id="KW-0812">Transmembrane</keyword>
<dbReference type="Pfam" id="PF22314">
    <property type="entry name" value="NPC1_MLD"/>
    <property type="match status" value="1"/>
</dbReference>
<keyword evidence="11" id="KW-0325">Glycoprotein</keyword>
<evidence type="ECO:0000256" key="2">
    <source>
        <dbReference type="ARBA" id="ARBA00005585"/>
    </source>
</evidence>
<protein>
    <recommendedName>
        <fullName evidence="14">SSD domain-containing protein</fullName>
    </recommendedName>
</protein>
<feature type="transmembrane region" description="Helical" evidence="12">
    <location>
        <begin position="594"/>
        <end position="618"/>
    </location>
</feature>
<evidence type="ECO:0000256" key="9">
    <source>
        <dbReference type="ARBA" id="ARBA00023136"/>
    </source>
</evidence>
<keyword evidence="16" id="KW-1185">Reference proteome</keyword>
<dbReference type="SUPFAM" id="SSF82866">
    <property type="entry name" value="Multidrug efflux transporter AcrB transmembrane domain"/>
    <property type="match status" value="2"/>
</dbReference>
<feature type="transmembrane region" description="Helical" evidence="12">
    <location>
        <begin position="340"/>
        <end position="360"/>
    </location>
</feature>
<evidence type="ECO:0000256" key="4">
    <source>
        <dbReference type="ARBA" id="ARBA00022692"/>
    </source>
</evidence>
<feature type="chain" id="PRO_5040836081" description="SSD domain-containing protein" evidence="13">
    <location>
        <begin position="18"/>
        <end position="1203"/>
    </location>
</feature>
<dbReference type="InterPro" id="IPR000731">
    <property type="entry name" value="SSD"/>
</dbReference>
<dbReference type="Pfam" id="PF12349">
    <property type="entry name" value="Sterol-sensing"/>
    <property type="match status" value="1"/>
</dbReference>
<evidence type="ECO:0000256" key="1">
    <source>
        <dbReference type="ARBA" id="ARBA00004127"/>
    </source>
</evidence>
<comment type="subcellular location">
    <subcellularLocation>
        <location evidence="1">Endomembrane system</location>
        <topology evidence="1">Multi-pass membrane protein</topology>
    </subcellularLocation>
</comment>
<evidence type="ECO:0000313" key="16">
    <source>
        <dbReference type="Proteomes" id="UP001152885"/>
    </source>
</evidence>
<feature type="transmembrane region" description="Helical" evidence="12">
    <location>
        <begin position="1147"/>
        <end position="1169"/>
    </location>
</feature>
<feature type="transmembrane region" description="Helical" evidence="12">
    <location>
        <begin position="564"/>
        <end position="582"/>
    </location>
</feature>
<dbReference type="AlphaFoldDB" id="A0A9W4X9F0"/>
<organism evidence="15 16">
    <name type="scientific">Candida verbasci</name>
    <dbReference type="NCBI Taxonomy" id="1227364"/>
    <lineage>
        <taxon>Eukaryota</taxon>
        <taxon>Fungi</taxon>
        <taxon>Dikarya</taxon>
        <taxon>Ascomycota</taxon>
        <taxon>Saccharomycotina</taxon>
        <taxon>Pichiomycetes</taxon>
        <taxon>Debaryomycetaceae</taxon>
        <taxon>Candida/Lodderomyces clade</taxon>
        <taxon>Candida</taxon>
    </lineage>
</organism>
<dbReference type="GO" id="GO:0012505">
    <property type="term" value="C:endomembrane system"/>
    <property type="evidence" value="ECO:0007669"/>
    <property type="project" value="UniProtKB-SubCell"/>
</dbReference>
<evidence type="ECO:0000256" key="12">
    <source>
        <dbReference type="SAM" id="Phobius"/>
    </source>
</evidence>
<dbReference type="EMBL" id="CANTUO010000001">
    <property type="protein sequence ID" value="CAI5757233.1"/>
    <property type="molecule type" value="Genomic_DNA"/>
</dbReference>
<evidence type="ECO:0000256" key="7">
    <source>
        <dbReference type="ARBA" id="ARBA00023055"/>
    </source>
</evidence>
<dbReference type="GO" id="GO:0016020">
    <property type="term" value="C:membrane"/>
    <property type="evidence" value="ECO:0007669"/>
    <property type="project" value="TreeGrafter"/>
</dbReference>
<feature type="transmembrane region" description="Helical" evidence="12">
    <location>
        <begin position="1063"/>
        <end position="1083"/>
    </location>
</feature>
<dbReference type="Proteomes" id="UP001152885">
    <property type="component" value="Unassembled WGS sequence"/>
</dbReference>
<evidence type="ECO:0000256" key="8">
    <source>
        <dbReference type="ARBA" id="ARBA00023098"/>
    </source>
</evidence>
<dbReference type="GO" id="GO:0006629">
    <property type="term" value="P:lipid metabolic process"/>
    <property type="evidence" value="ECO:0007669"/>
    <property type="project" value="UniProtKB-KW"/>
</dbReference>
<feature type="signal peptide" evidence="13">
    <location>
        <begin position="1"/>
        <end position="17"/>
    </location>
</feature>
<keyword evidence="3" id="KW-0813">Transport</keyword>
<dbReference type="PANTHER" id="PTHR45727:SF2">
    <property type="entry name" value="NPC INTRACELLULAR CHOLESTEROL TRANSPORTER 1"/>
    <property type="match status" value="1"/>
</dbReference>
<dbReference type="GO" id="GO:0032934">
    <property type="term" value="F:sterol binding"/>
    <property type="evidence" value="ECO:0007669"/>
    <property type="project" value="TreeGrafter"/>
</dbReference>
<feature type="transmembrane region" description="Helical" evidence="12">
    <location>
        <begin position="667"/>
        <end position="686"/>
    </location>
</feature>
<dbReference type="InterPro" id="IPR053958">
    <property type="entry name" value="HMGCR/SNAP/NPC1-like_SSD"/>
</dbReference>
<evidence type="ECO:0000256" key="6">
    <source>
        <dbReference type="ARBA" id="ARBA00022989"/>
    </source>
</evidence>
<keyword evidence="10" id="KW-1015">Disulfide bond</keyword>
<keyword evidence="8" id="KW-0443">Lipid metabolism</keyword>
<comment type="similarity">
    <text evidence="2">Belongs to the patched family.</text>
</comment>
<reference evidence="15" key="1">
    <citation type="submission" date="2022-12" db="EMBL/GenBank/DDBJ databases">
        <authorList>
            <person name="Brejova B."/>
        </authorList>
    </citation>
    <scope>NUCLEOTIDE SEQUENCE</scope>
</reference>
<sequence length="1203" mass="137310">MLIFNLLLLFYTSLTLAISTNDQHKEGYCNQLNNCGKKSIFGKPLPCATFEPAIKISPESKQKLNKICGDSFNFEYVCCSDEQIDDLKSNLKRVDPIISSCPACHQNFYSFFCQFSCSPNQSKFVEILKTQESKDLKKEIITEINQYVSPKMAKEFFNSCKNVKFSATNGYAMDLIGGGAKNYSQFLKFLGDEKPLLGGSPYQINFVYEEKENLELRDQKVYPCNDEKYSCACTDCESACPELPKIRNLNKKCTVGGLPCFSFTILVIWICFIIILGGYHIYIANTAKSRHNSVADDDLDTMISPLSYVTMKKSIKRNSEIFNDYLEDVFSKIGRFCSSFPGITIGSTLFISFLLCLGLSKLQIETDPINLWVSPNEPAYKNQQYFEKNFGKWYRIEQIIISSKDDSPVLNWDLVKWWFKKESELENISNVKLSDICFKPLGETCAIESFTQYFNGDINQLTESNWSNKLQKCVDSPVECLPSFQQPLKSNILFDNDDVTKSRAFIITLLVNNDDEKLAIEYENHLQSWIQTLKHENLHISYSTEISLTQELNDSSNTDIKTIAISYLVMFIYSSFALGGRLPNKISSLIKTRFLLGLSGIFIILLSVVTSVGFFSLIGLKSTLIIAEVIPFLLLAIGIDNTYLIVHELKRTEGDSIEDRISKTLGKMGPSCFISSLLQFCMFLLATVVDMPAVRNFAFYSAGAILINFILQMTCFIGFLALDQRRLEDNRIDCVPFIQISSIKLPEDDEEICDNDNDDEIPKESTSGKFATFIIKYKRRILTLFVLWLGISLILLPNINYGLDQRIALPRNSYLIDYFNSMYEYFNAGPPVFYVVKDLDLLNRTNQQKLCGKFSGCDKYSLANILEQEFKRSKKSMINEPTSNWLDDFFTWLNPDLDQCCRLKKSNLNEFCLPSSPDRQCQTCYFNKSYDTSMDIFPKDSDFMFYFNQWIQEPSDPCPLGGKAPYSTSISRNSTDIISSYFRTSHVPLKSQDDFINGYKNSIRIIEEIKKYTNLDIFPWSPFYIFFVQYLNILSLTVSLLSIALFIIFIISYLVFGTFKSSFAMTITILSILINIGGVLSIWNISLNALSLVNLLIICGICVEFTIHITKRYSQMVINDDEFYANYSNEITSTIRDARIIKTMKQLSGSIITGIIITKFIGISILAFTSSKIFEIYYFRMYFTLITVASLHALVLLPILLSL</sequence>
<feature type="transmembrane region" description="Helical" evidence="12">
    <location>
        <begin position="781"/>
        <end position="803"/>
    </location>
</feature>
<dbReference type="InterPro" id="IPR053956">
    <property type="entry name" value="NPC1_MLD"/>
</dbReference>
<dbReference type="PROSITE" id="PS50156">
    <property type="entry name" value="SSD"/>
    <property type="match status" value="1"/>
</dbReference>
<keyword evidence="9 12" id="KW-0472">Membrane</keyword>
<feature type="transmembrane region" description="Helical" evidence="12">
    <location>
        <begin position="261"/>
        <end position="282"/>
    </location>
</feature>
<keyword evidence="5 13" id="KW-0732">Signal</keyword>
<dbReference type="FunFam" id="1.20.1640.10:FF:000008">
    <property type="entry name" value="NPC intracellular cholesterol transporter 1"/>
    <property type="match status" value="1"/>
</dbReference>
<evidence type="ECO:0000256" key="13">
    <source>
        <dbReference type="SAM" id="SignalP"/>
    </source>
</evidence>